<gene>
    <name evidence="1" type="ordered locus">Pcar_3264</name>
</gene>
<evidence type="ECO:0000313" key="2">
    <source>
        <dbReference type="Proteomes" id="UP000002534"/>
    </source>
</evidence>
<sequence length="69" mass="7965">MNMPFEALVCRCVPTSSRDTCILRRSIGEVLCIKSEVTNGVDRRWNVCVFFQHGCLFFGHFCEFYGLPK</sequence>
<reference evidence="2" key="1">
    <citation type="submission" date="2005-10" db="EMBL/GenBank/DDBJ databases">
        <title>Complete sequence of Pelobacter carbinolicus DSM 2380.</title>
        <authorList>
            <person name="Copeland A."/>
            <person name="Lucas S."/>
            <person name="Lapidus A."/>
            <person name="Barry K."/>
            <person name="Detter J.C."/>
            <person name="Glavina T."/>
            <person name="Hammon N."/>
            <person name="Israni S."/>
            <person name="Pitluck S."/>
            <person name="Chertkov O."/>
            <person name="Schmutz J."/>
            <person name="Larimer F."/>
            <person name="Land M."/>
            <person name="Kyrpides N."/>
            <person name="Ivanova N."/>
            <person name="Richardson P."/>
        </authorList>
    </citation>
    <scope>NUCLEOTIDE SEQUENCE [LARGE SCALE GENOMIC DNA]</scope>
    <source>
        <strain evidence="2">DSM 2380 / NBRC 103641 / GraBd1</strain>
    </source>
</reference>
<keyword evidence="2" id="KW-1185">Reference proteome</keyword>
<dbReference type="HOGENOM" id="CLU_2772232_0_0_7"/>
<dbReference type="EMBL" id="CP000142">
    <property type="protein sequence ID" value="ABI81884.1"/>
    <property type="molecule type" value="Genomic_DNA"/>
</dbReference>
<evidence type="ECO:0000313" key="1">
    <source>
        <dbReference type="EMBL" id="ABI81884.1"/>
    </source>
</evidence>
<reference evidence="1 2" key="2">
    <citation type="journal article" date="2012" name="BMC Genomics">
        <title>The genome of Pelobacter carbinolicus reveals surprising metabolic capabilities and physiological features.</title>
        <authorList>
            <person name="Aklujkar M."/>
            <person name="Haveman S.A."/>
            <person name="Didonato R.Jr."/>
            <person name="Chertkov O."/>
            <person name="Han C.S."/>
            <person name="Land M.L."/>
            <person name="Brown P."/>
            <person name="Lovley D.R."/>
        </authorList>
    </citation>
    <scope>NUCLEOTIDE SEQUENCE [LARGE SCALE GENOMIC DNA]</scope>
    <source>
        <strain evidence="2">DSM 2380 / NBRC 103641 / GraBd1</strain>
    </source>
</reference>
<dbReference type="STRING" id="338963.Pcar_3264"/>
<dbReference type="KEGG" id="pca:Pcar_3264"/>
<name>Q0C6Q3_SYNC1</name>
<organism evidence="1 2">
    <name type="scientific">Syntrophotalea carbinolica (strain DSM 2380 / NBRC 103641 / GraBd1)</name>
    <name type="common">Pelobacter carbinolicus</name>
    <dbReference type="NCBI Taxonomy" id="338963"/>
    <lineage>
        <taxon>Bacteria</taxon>
        <taxon>Pseudomonadati</taxon>
        <taxon>Thermodesulfobacteriota</taxon>
        <taxon>Desulfuromonadia</taxon>
        <taxon>Desulfuromonadales</taxon>
        <taxon>Syntrophotaleaceae</taxon>
        <taxon>Syntrophotalea</taxon>
    </lineage>
</organism>
<dbReference type="AlphaFoldDB" id="Q0C6Q3"/>
<accession>Q0C6Q3</accession>
<dbReference type="Proteomes" id="UP000002534">
    <property type="component" value="Chromosome"/>
</dbReference>
<proteinExistence type="predicted"/>
<protein>
    <submittedName>
        <fullName evidence="1">Uncharacterized protein</fullName>
    </submittedName>
</protein>